<name>A0A502GYN0_9BACT</name>
<evidence type="ECO:0000313" key="1">
    <source>
        <dbReference type="EMBL" id="TPG66542.1"/>
    </source>
</evidence>
<dbReference type="RefSeq" id="WP_140466173.1">
    <property type="nucleotide sequence ID" value="NZ_RCYZ01000003.1"/>
</dbReference>
<accession>A0A502GYN0</accession>
<comment type="caution">
    <text evidence="1">The sequence shown here is derived from an EMBL/GenBank/DDBJ whole genome shotgun (WGS) entry which is preliminary data.</text>
</comment>
<proteinExistence type="predicted"/>
<dbReference type="OrthoDB" id="2618657at2"/>
<protein>
    <submittedName>
        <fullName evidence="1">DUF4303 domain-containing protein</fullName>
    </submittedName>
</protein>
<dbReference type="InterPro" id="IPR025409">
    <property type="entry name" value="DUF4303"/>
</dbReference>
<dbReference type="EMBL" id="RCYZ01000003">
    <property type="protein sequence ID" value="TPG66542.1"/>
    <property type="molecule type" value="Genomic_DNA"/>
</dbReference>
<dbReference type="Proteomes" id="UP000317646">
    <property type="component" value="Unassembled WGS sequence"/>
</dbReference>
<evidence type="ECO:0000313" key="2">
    <source>
        <dbReference type="Proteomes" id="UP000317646"/>
    </source>
</evidence>
<sequence>MAIDFQALKSQLTQATQAAFTEVLAQHRAEGIYSFALYSDEGAMTVCPATNTLAHLATQPLEDQLCAKFEPAEWRYENVGASAQFDAICRQLGTQALYEALEEEAFEQFRQQLYTTCIDVLADLQQQGFFDQAAGREVFLLFHVSDSDTPAEELAQLVRRLNPNAYGDEYLAWLRTWEA</sequence>
<dbReference type="Pfam" id="PF14136">
    <property type="entry name" value="DUF4303"/>
    <property type="match status" value="1"/>
</dbReference>
<reference evidence="1 2" key="1">
    <citation type="journal article" date="2019" name="Environ. Microbiol.">
        <title>Species interactions and distinct microbial communities in high Arctic permafrost affected cryosols are associated with the CH4 and CO2 gas fluxes.</title>
        <authorList>
            <person name="Altshuler I."/>
            <person name="Hamel J."/>
            <person name="Turney S."/>
            <person name="Magnuson E."/>
            <person name="Levesque R."/>
            <person name="Greer C."/>
            <person name="Whyte L.G."/>
        </authorList>
    </citation>
    <scope>NUCLEOTIDE SEQUENCE [LARGE SCALE GENOMIC DNA]</scope>
    <source>
        <strain evidence="1 2">S9.2P</strain>
    </source>
</reference>
<dbReference type="AlphaFoldDB" id="A0A502GYN0"/>
<keyword evidence="2" id="KW-1185">Reference proteome</keyword>
<gene>
    <name evidence="1" type="ORF">EAH73_09060</name>
</gene>
<organism evidence="1 2">
    <name type="scientific">Hymenobacter nivis</name>
    <dbReference type="NCBI Taxonomy" id="1850093"/>
    <lineage>
        <taxon>Bacteria</taxon>
        <taxon>Pseudomonadati</taxon>
        <taxon>Bacteroidota</taxon>
        <taxon>Cytophagia</taxon>
        <taxon>Cytophagales</taxon>
        <taxon>Hymenobacteraceae</taxon>
        <taxon>Hymenobacter</taxon>
    </lineage>
</organism>